<evidence type="ECO:0000256" key="1">
    <source>
        <dbReference type="ARBA" id="ARBA00002056"/>
    </source>
</evidence>
<evidence type="ECO:0000256" key="5">
    <source>
        <dbReference type="ARBA" id="ARBA00022516"/>
    </source>
</evidence>
<keyword evidence="8 11" id="KW-0808">Transferase</keyword>
<keyword evidence="9 11" id="KW-0443">Lipid metabolism</keyword>
<evidence type="ECO:0000256" key="3">
    <source>
        <dbReference type="ARBA" id="ARBA00012687"/>
    </source>
</evidence>
<comment type="similarity">
    <text evidence="2 11">Belongs to the LpxB family.</text>
</comment>
<comment type="catalytic activity">
    <reaction evidence="10 11">
        <text>a lipid X + a UDP-2-N,3-O-bis[(3R)-3-hydroxyacyl]-alpha-D-glucosamine = a lipid A disaccharide + UDP + H(+)</text>
        <dbReference type="Rhea" id="RHEA:67828"/>
        <dbReference type="ChEBI" id="CHEBI:15378"/>
        <dbReference type="ChEBI" id="CHEBI:58223"/>
        <dbReference type="ChEBI" id="CHEBI:137748"/>
        <dbReference type="ChEBI" id="CHEBI:176338"/>
        <dbReference type="ChEBI" id="CHEBI:176343"/>
        <dbReference type="EC" id="2.4.1.182"/>
    </reaction>
</comment>
<dbReference type="GO" id="GO:0016020">
    <property type="term" value="C:membrane"/>
    <property type="evidence" value="ECO:0007669"/>
    <property type="project" value="GOC"/>
</dbReference>
<reference evidence="12 13" key="1">
    <citation type="submission" date="2018-10" db="EMBL/GenBank/DDBJ databases">
        <authorList>
            <person name="Chen W.-M."/>
        </authorList>
    </citation>
    <scope>NUCLEOTIDE SEQUENCE [LARGE SCALE GENOMIC DNA]</scope>
    <source>
        <strain evidence="12 13">THS-13</strain>
    </source>
</reference>
<gene>
    <name evidence="11" type="primary">lpxB</name>
    <name evidence="12" type="ORF">ED208_09170</name>
</gene>
<dbReference type="GO" id="GO:0009245">
    <property type="term" value="P:lipid A biosynthetic process"/>
    <property type="evidence" value="ECO:0007669"/>
    <property type="project" value="UniProtKB-UniRule"/>
</dbReference>
<organism evidence="12 13">
    <name type="scientific">Stagnimonas aquatica</name>
    <dbReference type="NCBI Taxonomy" id="2689987"/>
    <lineage>
        <taxon>Bacteria</taxon>
        <taxon>Pseudomonadati</taxon>
        <taxon>Pseudomonadota</taxon>
        <taxon>Gammaproteobacteria</taxon>
        <taxon>Nevskiales</taxon>
        <taxon>Nevskiaceae</taxon>
        <taxon>Stagnimonas</taxon>
    </lineage>
</organism>
<dbReference type="AlphaFoldDB" id="A0A3N0VEH6"/>
<dbReference type="InterPro" id="IPR003835">
    <property type="entry name" value="Glyco_trans_19"/>
</dbReference>
<accession>A0A3N0VEH6</accession>
<dbReference type="InParanoid" id="A0A3N0VEH6"/>
<evidence type="ECO:0000313" key="13">
    <source>
        <dbReference type="Proteomes" id="UP000282106"/>
    </source>
</evidence>
<comment type="caution">
    <text evidence="12">The sequence shown here is derived from an EMBL/GenBank/DDBJ whole genome shotgun (WGS) entry which is preliminary data.</text>
</comment>
<evidence type="ECO:0000256" key="6">
    <source>
        <dbReference type="ARBA" id="ARBA00022556"/>
    </source>
</evidence>
<dbReference type="EMBL" id="RJVO01000003">
    <property type="protein sequence ID" value="ROH91120.1"/>
    <property type="molecule type" value="Genomic_DNA"/>
</dbReference>
<dbReference type="PANTHER" id="PTHR30372">
    <property type="entry name" value="LIPID-A-DISACCHARIDE SYNTHASE"/>
    <property type="match status" value="1"/>
</dbReference>
<sequence>MHGRPHFALIAGELSGDLLGAALIRALRQRYPQARFSGVAGPRMLAEGCEAVASIETLSVMGLAEVLPAVPRLLKLRRMLVSHYTAGRPEVLIGIDAPDFNLGLEARLKRRGLRTVHLVSPTVWAWREGRVQTVAKAVERILCLFPFEPAVYAKYGVPAAYIGHPLADELDDAVSPAAGKQALGLDPARPVLALLPGSRSGEVSRLAEPFAEAARRLSEQIPGLQVITPVAKPSLRPLLEQARQQYAPGLDWRLLDGQSREAMRAADAVLLASGTATLECLLLGRPMVVGYRLSGFTAWLLRRLLKVSSVSLPNLLSGENLVPELLQEDCTPERLAEALRLLLTADGAATRQTAGFAAVRAELRRDAASQAAAAIAELLETPSARA</sequence>
<evidence type="ECO:0000256" key="4">
    <source>
        <dbReference type="ARBA" id="ARBA00020902"/>
    </source>
</evidence>
<keyword evidence="7 11" id="KW-0328">Glycosyltransferase</keyword>
<dbReference type="RefSeq" id="WP_123211575.1">
    <property type="nucleotide sequence ID" value="NZ_RJVO01000003.1"/>
</dbReference>
<dbReference type="PANTHER" id="PTHR30372:SF4">
    <property type="entry name" value="LIPID-A-DISACCHARIDE SYNTHASE, MITOCHONDRIAL-RELATED"/>
    <property type="match status" value="1"/>
</dbReference>
<protein>
    <recommendedName>
        <fullName evidence="4 11">Lipid-A-disaccharide synthase</fullName>
        <ecNumber evidence="3 11">2.4.1.182</ecNumber>
    </recommendedName>
</protein>
<dbReference type="GO" id="GO:0005543">
    <property type="term" value="F:phospholipid binding"/>
    <property type="evidence" value="ECO:0007669"/>
    <property type="project" value="TreeGrafter"/>
</dbReference>
<evidence type="ECO:0000256" key="10">
    <source>
        <dbReference type="ARBA" id="ARBA00048975"/>
    </source>
</evidence>
<comment type="pathway">
    <text evidence="11">Bacterial outer membrane biogenesis; LPS lipid A biosynthesis.</text>
</comment>
<keyword evidence="5 11" id="KW-0444">Lipid biosynthesis</keyword>
<dbReference type="SUPFAM" id="SSF53756">
    <property type="entry name" value="UDP-Glycosyltransferase/glycogen phosphorylase"/>
    <property type="match status" value="1"/>
</dbReference>
<dbReference type="GO" id="GO:0008915">
    <property type="term" value="F:lipid-A-disaccharide synthase activity"/>
    <property type="evidence" value="ECO:0007669"/>
    <property type="project" value="UniProtKB-UniRule"/>
</dbReference>
<evidence type="ECO:0000256" key="2">
    <source>
        <dbReference type="ARBA" id="ARBA00007868"/>
    </source>
</evidence>
<dbReference type="Proteomes" id="UP000282106">
    <property type="component" value="Unassembled WGS sequence"/>
</dbReference>
<evidence type="ECO:0000256" key="7">
    <source>
        <dbReference type="ARBA" id="ARBA00022676"/>
    </source>
</evidence>
<evidence type="ECO:0000256" key="11">
    <source>
        <dbReference type="HAMAP-Rule" id="MF_00392"/>
    </source>
</evidence>
<dbReference type="HAMAP" id="MF_00392">
    <property type="entry name" value="LpxB"/>
    <property type="match status" value="1"/>
</dbReference>
<dbReference type="Pfam" id="PF02684">
    <property type="entry name" value="LpxB"/>
    <property type="match status" value="1"/>
</dbReference>
<evidence type="ECO:0000313" key="12">
    <source>
        <dbReference type="EMBL" id="ROH91120.1"/>
    </source>
</evidence>
<evidence type="ECO:0000256" key="9">
    <source>
        <dbReference type="ARBA" id="ARBA00023098"/>
    </source>
</evidence>
<keyword evidence="6 11" id="KW-0441">Lipid A biosynthesis</keyword>
<dbReference type="FunCoup" id="A0A3N0VEH6">
    <property type="interactions" value="315"/>
</dbReference>
<keyword evidence="13" id="KW-1185">Reference proteome</keyword>
<comment type="function">
    <text evidence="1 11">Condensation of UDP-2,3-diacylglucosamine and 2,3-diacylglucosamine-1-phosphate to form lipid A disaccharide, a precursor of lipid A, a phosphorylated glycolipid that anchors the lipopolysaccharide to the outer membrane of the cell.</text>
</comment>
<dbReference type="NCBIfam" id="TIGR00215">
    <property type="entry name" value="lpxB"/>
    <property type="match status" value="1"/>
</dbReference>
<proteinExistence type="inferred from homology"/>
<dbReference type="EC" id="2.4.1.182" evidence="3 11"/>
<dbReference type="UniPathway" id="UPA00973"/>
<name>A0A3N0VEH6_9GAMM</name>
<evidence type="ECO:0000256" key="8">
    <source>
        <dbReference type="ARBA" id="ARBA00022679"/>
    </source>
</evidence>